<evidence type="ECO:0000256" key="5">
    <source>
        <dbReference type="ARBA" id="ARBA00022989"/>
    </source>
</evidence>
<feature type="transmembrane region" description="Helical" evidence="7">
    <location>
        <begin position="44"/>
        <end position="65"/>
    </location>
</feature>
<dbReference type="SUPFAM" id="SSF161098">
    <property type="entry name" value="MetI-like"/>
    <property type="match status" value="1"/>
</dbReference>
<dbReference type="Gene3D" id="1.10.3720.10">
    <property type="entry name" value="MetI-like"/>
    <property type="match status" value="1"/>
</dbReference>
<evidence type="ECO:0000313" key="9">
    <source>
        <dbReference type="EMBL" id="RKS78086.1"/>
    </source>
</evidence>
<dbReference type="Proteomes" id="UP000268233">
    <property type="component" value="Unassembled WGS sequence"/>
</dbReference>
<dbReference type="InterPro" id="IPR035906">
    <property type="entry name" value="MetI-like_sf"/>
</dbReference>
<evidence type="ECO:0000313" key="10">
    <source>
        <dbReference type="Proteomes" id="UP000268233"/>
    </source>
</evidence>
<sequence length="307" mass="33951">MPTTEDKMLGSLLTALTAAAERSRSAGRTTSERIRRFETEQLTLHVLAATIVFLIILPVLIAALVSTKRAGIVTSIGDLAPGGHALSNYRRALIGLEFWRFMLNSFLMSVAVVVGKLVVSLLAALVIVYYRFPYKNAVFLFILFTLLLPVPVRFVPLYRLTTELGMSNTFFAITVPYLASATTVFILRQHFLSIPASLVETAKVDGVGPLRFLWSVLVPMSRAVLVGVSVIMFVYTWNQYLWPLVIINAESLQVAQVGLSLLRGQASTGEVAWSMVMTGSMLTLLPPLALLVLFRRQLLETFTIQQK</sequence>
<evidence type="ECO:0000256" key="7">
    <source>
        <dbReference type="RuleBase" id="RU363032"/>
    </source>
</evidence>
<dbReference type="InterPro" id="IPR000515">
    <property type="entry name" value="MetI-like"/>
</dbReference>
<gene>
    <name evidence="9" type="ORF">BDK61_3727</name>
</gene>
<dbReference type="PROSITE" id="PS50928">
    <property type="entry name" value="ABC_TM1"/>
    <property type="match status" value="1"/>
</dbReference>
<dbReference type="PANTHER" id="PTHR43744:SF8">
    <property type="entry name" value="SN-GLYCEROL-3-PHOSPHATE TRANSPORT SYSTEM PERMEASE PROTEIN UGPE"/>
    <property type="match status" value="1"/>
</dbReference>
<evidence type="ECO:0000256" key="6">
    <source>
        <dbReference type="ARBA" id="ARBA00023136"/>
    </source>
</evidence>
<evidence type="ECO:0000256" key="2">
    <source>
        <dbReference type="ARBA" id="ARBA00022448"/>
    </source>
</evidence>
<keyword evidence="2 7" id="KW-0813">Transport</keyword>
<feature type="transmembrane region" description="Helical" evidence="7">
    <location>
        <begin position="106"/>
        <end position="132"/>
    </location>
</feature>
<comment type="subcellular location">
    <subcellularLocation>
        <location evidence="1 7">Cell membrane</location>
        <topology evidence="1 7">Multi-pass membrane protein</topology>
    </subcellularLocation>
</comment>
<dbReference type="CDD" id="cd06261">
    <property type="entry name" value="TM_PBP2"/>
    <property type="match status" value="1"/>
</dbReference>
<protein>
    <submittedName>
        <fullName evidence="9">Carbohydrate ABC transporter membrane protein 2 (CUT1 family)</fullName>
    </submittedName>
</protein>
<accession>A0A495QVJ7</accession>
<dbReference type="GO" id="GO:0005886">
    <property type="term" value="C:plasma membrane"/>
    <property type="evidence" value="ECO:0007669"/>
    <property type="project" value="UniProtKB-SubCell"/>
</dbReference>
<dbReference type="Pfam" id="PF00528">
    <property type="entry name" value="BPD_transp_1"/>
    <property type="match status" value="1"/>
</dbReference>
<feature type="transmembrane region" description="Helical" evidence="7">
    <location>
        <begin position="271"/>
        <end position="294"/>
    </location>
</feature>
<reference evidence="9 10" key="1">
    <citation type="submission" date="2018-10" db="EMBL/GenBank/DDBJ databases">
        <title>Genomic Encyclopedia of Archaeal and Bacterial Type Strains, Phase II (KMG-II): from individual species to whole genera.</title>
        <authorList>
            <person name="Goeker M."/>
        </authorList>
    </citation>
    <scope>NUCLEOTIDE SEQUENCE [LARGE SCALE GENOMIC DNA]</scope>
    <source>
        <strain evidence="9 10">DSM 11927</strain>
    </source>
</reference>
<evidence type="ECO:0000256" key="1">
    <source>
        <dbReference type="ARBA" id="ARBA00004651"/>
    </source>
</evidence>
<feature type="transmembrane region" description="Helical" evidence="7">
    <location>
        <begin position="170"/>
        <end position="192"/>
    </location>
</feature>
<evidence type="ECO:0000259" key="8">
    <source>
        <dbReference type="PROSITE" id="PS50928"/>
    </source>
</evidence>
<name>A0A495QVJ7_9EURY</name>
<feature type="domain" description="ABC transmembrane type-1" evidence="8">
    <location>
        <begin position="102"/>
        <end position="294"/>
    </location>
</feature>
<feature type="transmembrane region" description="Helical" evidence="7">
    <location>
        <begin position="138"/>
        <end position="158"/>
    </location>
</feature>
<keyword evidence="3" id="KW-1003">Cell membrane</keyword>
<organism evidence="9 10">
    <name type="scientific">Haloarcula quadrata</name>
    <dbReference type="NCBI Taxonomy" id="182779"/>
    <lineage>
        <taxon>Archaea</taxon>
        <taxon>Methanobacteriati</taxon>
        <taxon>Methanobacteriota</taxon>
        <taxon>Stenosarchaea group</taxon>
        <taxon>Halobacteria</taxon>
        <taxon>Halobacteriales</taxon>
        <taxon>Haloarculaceae</taxon>
        <taxon>Haloarcula</taxon>
    </lineage>
</organism>
<keyword evidence="6 7" id="KW-0472">Membrane</keyword>
<comment type="caution">
    <text evidence="9">The sequence shown here is derived from an EMBL/GenBank/DDBJ whole genome shotgun (WGS) entry which is preliminary data.</text>
</comment>
<dbReference type="GO" id="GO:0055085">
    <property type="term" value="P:transmembrane transport"/>
    <property type="evidence" value="ECO:0007669"/>
    <property type="project" value="InterPro"/>
</dbReference>
<evidence type="ECO:0000256" key="3">
    <source>
        <dbReference type="ARBA" id="ARBA00022475"/>
    </source>
</evidence>
<keyword evidence="4 7" id="KW-0812">Transmembrane</keyword>
<dbReference type="AlphaFoldDB" id="A0A495QVJ7"/>
<evidence type="ECO:0000256" key="4">
    <source>
        <dbReference type="ARBA" id="ARBA00022692"/>
    </source>
</evidence>
<dbReference type="EMBL" id="RBWW01000002">
    <property type="protein sequence ID" value="RKS78086.1"/>
    <property type="molecule type" value="Genomic_DNA"/>
</dbReference>
<proteinExistence type="inferred from homology"/>
<keyword evidence="5 7" id="KW-1133">Transmembrane helix</keyword>
<keyword evidence="10" id="KW-1185">Reference proteome</keyword>
<dbReference type="PANTHER" id="PTHR43744">
    <property type="entry name" value="ABC TRANSPORTER PERMEASE PROTEIN MG189-RELATED-RELATED"/>
    <property type="match status" value="1"/>
</dbReference>
<feature type="transmembrane region" description="Helical" evidence="7">
    <location>
        <begin position="212"/>
        <end position="233"/>
    </location>
</feature>
<comment type="similarity">
    <text evidence="7">Belongs to the binding-protein-dependent transport system permease family.</text>
</comment>